<reference evidence="9 10" key="1">
    <citation type="journal article" date="2016" name="J. Microbiol.">
        <title>Dankookia rubra gen. nov., sp. nov., an alphaproteobacterium isolated from sediment of a shallow stream.</title>
        <authorList>
            <person name="Kim W.H."/>
            <person name="Kim D.H."/>
            <person name="Kang K."/>
            <person name="Ahn T.Y."/>
        </authorList>
    </citation>
    <scope>NUCLEOTIDE SEQUENCE [LARGE SCALE GENOMIC DNA]</scope>
    <source>
        <strain evidence="9 10">JCM30602</strain>
    </source>
</reference>
<feature type="transmembrane region" description="Helical" evidence="8">
    <location>
        <begin position="30"/>
        <end position="58"/>
    </location>
</feature>
<dbReference type="RefSeq" id="WP_133288580.1">
    <property type="nucleotide sequence ID" value="NZ_SMSJ01000010.1"/>
</dbReference>
<keyword evidence="7 8" id="KW-0472">Membrane</keyword>
<dbReference type="InterPro" id="IPR007227">
    <property type="entry name" value="Cell_shape_determining_MreD"/>
</dbReference>
<keyword evidence="4 8" id="KW-0812">Transmembrane</keyword>
<keyword evidence="10" id="KW-1185">Reference proteome</keyword>
<dbReference type="EMBL" id="SMSJ01000010">
    <property type="protein sequence ID" value="TDH62584.1"/>
    <property type="molecule type" value="Genomic_DNA"/>
</dbReference>
<feature type="transmembrane region" description="Helical" evidence="8">
    <location>
        <begin position="146"/>
        <end position="164"/>
    </location>
</feature>
<evidence type="ECO:0000256" key="4">
    <source>
        <dbReference type="ARBA" id="ARBA00022692"/>
    </source>
</evidence>
<name>A0A4R5QGZ4_9PROT</name>
<comment type="subcellular location">
    <subcellularLocation>
        <location evidence="1">Cell membrane</location>
        <topology evidence="1">Multi-pass membrane protein</topology>
    </subcellularLocation>
</comment>
<evidence type="ECO:0000313" key="10">
    <source>
        <dbReference type="Proteomes" id="UP000295096"/>
    </source>
</evidence>
<accession>A0A4R5QGZ4</accession>
<protein>
    <submittedName>
        <fullName evidence="9">Rod shape-determining protein MreD</fullName>
    </submittedName>
</protein>
<keyword evidence="3" id="KW-1003">Cell membrane</keyword>
<evidence type="ECO:0000256" key="7">
    <source>
        <dbReference type="ARBA" id="ARBA00023136"/>
    </source>
</evidence>
<evidence type="ECO:0000256" key="5">
    <source>
        <dbReference type="ARBA" id="ARBA00022960"/>
    </source>
</evidence>
<feature type="transmembrane region" description="Helical" evidence="8">
    <location>
        <begin position="78"/>
        <end position="99"/>
    </location>
</feature>
<evidence type="ECO:0000313" key="9">
    <source>
        <dbReference type="EMBL" id="TDH62584.1"/>
    </source>
</evidence>
<dbReference type="Pfam" id="PF04093">
    <property type="entry name" value="MreD"/>
    <property type="match status" value="1"/>
</dbReference>
<evidence type="ECO:0000256" key="8">
    <source>
        <dbReference type="SAM" id="Phobius"/>
    </source>
</evidence>
<evidence type="ECO:0000256" key="1">
    <source>
        <dbReference type="ARBA" id="ARBA00004651"/>
    </source>
</evidence>
<keyword evidence="6 8" id="KW-1133">Transmembrane helix</keyword>
<comment type="caution">
    <text evidence="9">The sequence shown here is derived from an EMBL/GenBank/DDBJ whole genome shotgun (WGS) entry which is preliminary data.</text>
</comment>
<evidence type="ECO:0000256" key="3">
    <source>
        <dbReference type="ARBA" id="ARBA00022475"/>
    </source>
</evidence>
<evidence type="ECO:0000256" key="6">
    <source>
        <dbReference type="ARBA" id="ARBA00022989"/>
    </source>
</evidence>
<comment type="similarity">
    <text evidence="2">Belongs to the MreD family.</text>
</comment>
<proteinExistence type="inferred from homology"/>
<dbReference type="Proteomes" id="UP000295096">
    <property type="component" value="Unassembled WGS sequence"/>
</dbReference>
<evidence type="ECO:0000256" key="2">
    <source>
        <dbReference type="ARBA" id="ARBA00007776"/>
    </source>
</evidence>
<keyword evidence="5" id="KW-0133">Cell shape</keyword>
<organism evidence="9 10">
    <name type="scientific">Dankookia rubra</name>
    <dbReference type="NCBI Taxonomy" id="1442381"/>
    <lineage>
        <taxon>Bacteria</taxon>
        <taxon>Pseudomonadati</taxon>
        <taxon>Pseudomonadota</taxon>
        <taxon>Alphaproteobacteria</taxon>
        <taxon>Acetobacterales</taxon>
        <taxon>Roseomonadaceae</taxon>
        <taxon>Dankookia</taxon>
    </lineage>
</organism>
<dbReference type="AlphaFoldDB" id="A0A4R5QGZ4"/>
<sequence>MKGRPAPAYGLLRQIDALARAVLPGGLTALLLMLAAVPVGVPGLVPAVALPCVFFWSVFRPAALPPPVVFALGLLQDLLTAAPLGAGVLVLLVVHGLAVRWRRLLVKQSFLLVWVTFCGFTAGAAALGGALQALLAWQVLPVPPGAWQALLTAGLYPLLAWLLTRVHETMMRAEAAP</sequence>
<dbReference type="GO" id="GO:0005886">
    <property type="term" value="C:plasma membrane"/>
    <property type="evidence" value="ECO:0007669"/>
    <property type="project" value="UniProtKB-SubCell"/>
</dbReference>
<dbReference type="OrthoDB" id="7161178at2"/>
<feature type="transmembrane region" description="Helical" evidence="8">
    <location>
        <begin position="111"/>
        <end position="140"/>
    </location>
</feature>
<dbReference type="GO" id="GO:0008360">
    <property type="term" value="P:regulation of cell shape"/>
    <property type="evidence" value="ECO:0007669"/>
    <property type="project" value="UniProtKB-KW"/>
</dbReference>
<gene>
    <name evidence="9" type="ORF">E2C06_10610</name>
</gene>